<keyword evidence="2" id="KW-0808">Transferase</keyword>
<dbReference type="Pfam" id="PF03819">
    <property type="entry name" value="MazG"/>
    <property type="match status" value="2"/>
</dbReference>
<dbReference type="GO" id="GO:0006950">
    <property type="term" value="P:response to stress"/>
    <property type="evidence" value="ECO:0007669"/>
    <property type="project" value="UniProtKB-ARBA"/>
</dbReference>
<organism evidence="2 3">
    <name type="scientific">Hydrogenoanaerobacterium saccharovorans</name>
    <dbReference type="NCBI Taxonomy" id="474960"/>
    <lineage>
        <taxon>Bacteria</taxon>
        <taxon>Bacillati</taxon>
        <taxon>Bacillota</taxon>
        <taxon>Clostridia</taxon>
        <taxon>Eubacteriales</taxon>
        <taxon>Oscillospiraceae</taxon>
        <taxon>Hydrogenoanaerobacterium</taxon>
    </lineage>
</organism>
<dbReference type="Proteomes" id="UP000199158">
    <property type="component" value="Unassembled WGS sequence"/>
</dbReference>
<keyword evidence="2" id="KW-0489">Methyltransferase</keyword>
<dbReference type="InterPro" id="IPR048011">
    <property type="entry name" value="NTP-PPase_MazG-like_C"/>
</dbReference>
<dbReference type="GO" id="GO:0046081">
    <property type="term" value="P:dUTP catabolic process"/>
    <property type="evidence" value="ECO:0007669"/>
    <property type="project" value="TreeGrafter"/>
</dbReference>
<reference evidence="2 3" key="1">
    <citation type="submission" date="2016-10" db="EMBL/GenBank/DDBJ databases">
        <authorList>
            <person name="de Groot N.N."/>
        </authorList>
    </citation>
    <scope>NUCLEOTIDE SEQUENCE [LARGE SCALE GENOMIC DNA]</scope>
    <source>
        <strain evidence="2 3">CGMCC 1.5070</strain>
    </source>
</reference>
<protein>
    <submittedName>
        <fullName evidence="2">Tetrapyrrole methylase family protein / MazG family protein</fullName>
    </submittedName>
</protein>
<evidence type="ECO:0000313" key="2">
    <source>
        <dbReference type="EMBL" id="SEM62671.1"/>
    </source>
</evidence>
<sequence length="271" mass="30966">MNKLAIDFTTKDRYNMQDLIRIMRILRSDEGCPWDREQTHQSIRKNLIEETYEVCEAIDTEDAELLKEELGDVLLQVVFHTQMEQEQGTFDFDDVCTGICQKLILRHPHIFSDVEVNNSADVLRNWDAIKKKEKGQESFTQTLQGVSKALPALMRSTKVQQRAARAGFDYPDAAWAMKDLRSEVEELSEAITEHDKAHCTEELGDLLFSAVNVARFIGTDAEESLSLACEKFISRFEKVEALANEQGVDMKTSSINELDKLWKKAKKLATD</sequence>
<dbReference type="FunFam" id="1.10.287.1080:FF:000001">
    <property type="entry name" value="Nucleoside triphosphate pyrophosphohydrolase"/>
    <property type="match status" value="1"/>
</dbReference>
<gene>
    <name evidence="2" type="ORF">SAMN05216180_0939</name>
</gene>
<dbReference type="PANTHER" id="PTHR30522">
    <property type="entry name" value="NUCLEOSIDE TRIPHOSPHATE PYROPHOSPHOHYDROLASE"/>
    <property type="match status" value="1"/>
</dbReference>
<dbReference type="NCBIfam" id="TIGR00444">
    <property type="entry name" value="mazG"/>
    <property type="match status" value="1"/>
</dbReference>
<dbReference type="GO" id="GO:0008168">
    <property type="term" value="F:methyltransferase activity"/>
    <property type="evidence" value="ECO:0007669"/>
    <property type="project" value="UniProtKB-KW"/>
</dbReference>
<evidence type="ECO:0000259" key="1">
    <source>
        <dbReference type="Pfam" id="PF03819"/>
    </source>
</evidence>
<dbReference type="AlphaFoldDB" id="A0A1H7ZWH1"/>
<dbReference type="InterPro" id="IPR011551">
    <property type="entry name" value="NTP_PyrPHydrolase_MazG"/>
</dbReference>
<dbReference type="GO" id="GO:0046047">
    <property type="term" value="P:TTP catabolic process"/>
    <property type="evidence" value="ECO:0007669"/>
    <property type="project" value="TreeGrafter"/>
</dbReference>
<dbReference type="PANTHER" id="PTHR30522:SF0">
    <property type="entry name" value="NUCLEOSIDE TRIPHOSPHATE PYROPHOSPHOHYDROLASE"/>
    <property type="match status" value="1"/>
</dbReference>
<name>A0A1H7ZWH1_9FIRM</name>
<dbReference type="InterPro" id="IPR048015">
    <property type="entry name" value="NTP-PPase_MazG-like_N"/>
</dbReference>
<proteinExistence type="predicted"/>
<feature type="domain" description="NTP pyrophosphohydrolase MazG-like" evidence="1">
    <location>
        <begin position="177"/>
        <end position="239"/>
    </location>
</feature>
<evidence type="ECO:0000313" key="3">
    <source>
        <dbReference type="Proteomes" id="UP000199158"/>
    </source>
</evidence>
<dbReference type="GO" id="GO:0046052">
    <property type="term" value="P:UTP catabolic process"/>
    <property type="evidence" value="ECO:0007669"/>
    <property type="project" value="TreeGrafter"/>
</dbReference>
<feature type="domain" description="NTP pyrophosphohydrolase MazG-like" evidence="1">
    <location>
        <begin position="38"/>
        <end position="111"/>
    </location>
</feature>
<dbReference type="STRING" id="474960.SAMN05216180_0939"/>
<dbReference type="SUPFAM" id="SSF101386">
    <property type="entry name" value="all-alpha NTP pyrophosphatases"/>
    <property type="match status" value="2"/>
</dbReference>
<accession>A0A1H7ZWH1</accession>
<dbReference type="GO" id="GO:0032259">
    <property type="term" value="P:methylation"/>
    <property type="evidence" value="ECO:0007669"/>
    <property type="project" value="UniProtKB-KW"/>
</dbReference>
<dbReference type="NCBIfam" id="NF007113">
    <property type="entry name" value="PRK09562.1"/>
    <property type="match status" value="1"/>
</dbReference>
<dbReference type="Gene3D" id="1.10.287.1080">
    <property type="entry name" value="MazG-like"/>
    <property type="match status" value="2"/>
</dbReference>
<dbReference type="CDD" id="cd11529">
    <property type="entry name" value="NTP-PPase_MazG_Cterm"/>
    <property type="match status" value="1"/>
</dbReference>
<dbReference type="GO" id="GO:0046076">
    <property type="term" value="P:dTTP catabolic process"/>
    <property type="evidence" value="ECO:0007669"/>
    <property type="project" value="TreeGrafter"/>
</dbReference>
<keyword evidence="3" id="KW-1185">Reference proteome</keyword>
<dbReference type="GO" id="GO:0006203">
    <property type="term" value="P:dGTP catabolic process"/>
    <property type="evidence" value="ECO:0007669"/>
    <property type="project" value="TreeGrafter"/>
</dbReference>
<dbReference type="GO" id="GO:0046061">
    <property type="term" value="P:dATP catabolic process"/>
    <property type="evidence" value="ECO:0007669"/>
    <property type="project" value="TreeGrafter"/>
</dbReference>
<dbReference type="EMBL" id="FOCG01000001">
    <property type="protein sequence ID" value="SEM62671.1"/>
    <property type="molecule type" value="Genomic_DNA"/>
</dbReference>
<dbReference type="InterPro" id="IPR004518">
    <property type="entry name" value="MazG-like_dom"/>
</dbReference>
<dbReference type="GO" id="GO:0047429">
    <property type="term" value="F:nucleoside triphosphate diphosphatase activity"/>
    <property type="evidence" value="ECO:0007669"/>
    <property type="project" value="InterPro"/>
</dbReference>
<dbReference type="CDD" id="cd11528">
    <property type="entry name" value="NTP-PPase_MazG_Nterm"/>
    <property type="match status" value="1"/>
</dbReference>